<keyword evidence="4 6" id="KW-0501">Molybdenum cofactor biosynthesis</keyword>
<evidence type="ECO:0000259" key="7">
    <source>
        <dbReference type="SMART" id="SM00852"/>
    </source>
</evidence>
<proteinExistence type="inferred from homology"/>
<comment type="catalytic activity">
    <reaction evidence="5">
        <text>adenylyl-molybdopterin + molybdate = Mo-molybdopterin + AMP + H(+)</text>
        <dbReference type="Rhea" id="RHEA:35047"/>
        <dbReference type="ChEBI" id="CHEBI:15378"/>
        <dbReference type="ChEBI" id="CHEBI:36264"/>
        <dbReference type="ChEBI" id="CHEBI:62727"/>
        <dbReference type="ChEBI" id="CHEBI:71302"/>
        <dbReference type="ChEBI" id="CHEBI:456215"/>
        <dbReference type="EC" id="2.10.1.1"/>
    </reaction>
</comment>
<dbReference type="GO" id="GO:0005829">
    <property type="term" value="C:cytosol"/>
    <property type="evidence" value="ECO:0007669"/>
    <property type="project" value="TreeGrafter"/>
</dbReference>
<dbReference type="InterPro" id="IPR008284">
    <property type="entry name" value="MoCF_biosynth_CS"/>
</dbReference>
<dbReference type="SUPFAM" id="SSF63882">
    <property type="entry name" value="MoeA N-terminal region -like"/>
    <property type="match status" value="1"/>
</dbReference>
<keyword evidence="6" id="KW-0460">Magnesium</keyword>
<dbReference type="UniPathway" id="UPA00344"/>
<dbReference type="Gene3D" id="2.40.340.10">
    <property type="entry name" value="MoeA, C-terminal, domain IV"/>
    <property type="match status" value="1"/>
</dbReference>
<evidence type="ECO:0000313" key="9">
    <source>
        <dbReference type="Proteomes" id="UP000199411"/>
    </source>
</evidence>
<evidence type="ECO:0000256" key="6">
    <source>
        <dbReference type="RuleBase" id="RU365090"/>
    </source>
</evidence>
<comment type="similarity">
    <text evidence="3 6">Belongs to the MoeA family.</text>
</comment>
<dbReference type="InterPro" id="IPR036135">
    <property type="entry name" value="MoeA_linker/N_sf"/>
</dbReference>
<evidence type="ECO:0000256" key="2">
    <source>
        <dbReference type="ARBA" id="ARBA00005046"/>
    </source>
</evidence>
<keyword evidence="9" id="KW-1185">Reference proteome</keyword>
<dbReference type="SUPFAM" id="SSF63867">
    <property type="entry name" value="MoeA C-terminal domain-like"/>
    <property type="match status" value="1"/>
</dbReference>
<organism evidence="8 9">
    <name type="scientific">Desulfurella multipotens</name>
    <dbReference type="NCBI Taxonomy" id="79269"/>
    <lineage>
        <taxon>Bacteria</taxon>
        <taxon>Pseudomonadati</taxon>
        <taxon>Campylobacterota</taxon>
        <taxon>Desulfurellia</taxon>
        <taxon>Desulfurellales</taxon>
        <taxon>Desulfurellaceae</taxon>
        <taxon>Desulfurella</taxon>
    </lineage>
</organism>
<dbReference type="Pfam" id="PF03453">
    <property type="entry name" value="MoeA_N"/>
    <property type="match status" value="1"/>
</dbReference>
<dbReference type="InterPro" id="IPR036688">
    <property type="entry name" value="MoeA_C_domain_IV_sf"/>
</dbReference>
<dbReference type="OrthoDB" id="9804758at2"/>
<dbReference type="SMART" id="SM00852">
    <property type="entry name" value="MoCF_biosynth"/>
    <property type="match status" value="1"/>
</dbReference>
<feature type="domain" description="MoaB/Mog" evidence="7">
    <location>
        <begin position="172"/>
        <end position="310"/>
    </location>
</feature>
<dbReference type="Pfam" id="PF00994">
    <property type="entry name" value="MoCF_biosynth"/>
    <property type="match status" value="1"/>
</dbReference>
<keyword evidence="6" id="KW-0500">Molybdenum</keyword>
<dbReference type="PANTHER" id="PTHR10192">
    <property type="entry name" value="MOLYBDOPTERIN BIOSYNTHESIS PROTEIN"/>
    <property type="match status" value="1"/>
</dbReference>
<dbReference type="InterPro" id="IPR005110">
    <property type="entry name" value="MoeA_linker/N"/>
</dbReference>
<dbReference type="Gene3D" id="2.170.190.11">
    <property type="entry name" value="Molybdopterin biosynthesis moea protein, domain 3"/>
    <property type="match status" value="1"/>
</dbReference>
<comment type="cofactor">
    <cofactor evidence="6">
        <name>Mg(2+)</name>
        <dbReference type="ChEBI" id="CHEBI:18420"/>
    </cofactor>
</comment>
<dbReference type="GO" id="GO:0061599">
    <property type="term" value="F:molybdopterin molybdotransferase activity"/>
    <property type="evidence" value="ECO:0007669"/>
    <property type="project" value="UniProtKB-UniRule"/>
</dbReference>
<evidence type="ECO:0000313" key="8">
    <source>
        <dbReference type="EMBL" id="SDC78422.1"/>
    </source>
</evidence>
<protein>
    <recommendedName>
        <fullName evidence="6">Molybdopterin molybdenumtransferase</fullName>
        <ecNumber evidence="6">2.10.1.1</ecNumber>
    </recommendedName>
</protein>
<dbReference type="PANTHER" id="PTHR10192:SF5">
    <property type="entry name" value="GEPHYRIN"/>
    <property type="match status" value="1"/>
</dbReference>
<gene>
    <name evidence="8" type="ORF">SAMN05660835_01350</name>
</gene>
<dbReference type="NCBIfam" id="TIGR00177">
    <property type="entry name" value="molyb_syn"/>
    <property type="match status" value="1"/>
</dbReference>
<dbReference type="RefSeq" id="WP_092129125.1">
    <property type="nucleotide sequence ID" value="NZ_FMYU01000009.1"/>
</dbReference>
<evidence type="ECO:0000256" key="3">
    <source>
        <dbReference type="ARBA" id="ARBA00010763"/>
    </source>
</evidence>
<keyword evidence="6" id="KW-0479">Metal-binding</keyword>
<accession>A0A1G6PDU9</accession>
<dbReference type="GO" id="GO:0006777">
    <property type="term" value="P:Mo-molybdopterin cofactor biosynthetic process"/>
    <property type="evidence" value="ECO:0007669"/>
    <property type="project" value="UniProtKB-UniRule"/>
</dbReference>
<evidence type="ECO:0000256" key="1">
    <source>
        <dbReference type="ARBA" id="ARBA00002901"/>
    </source>
</evidence>
<comment type="pathway">
    <text evidence="2 6">Cofactor biosynthesis; molybdopterin biosynthesis.</text>
</comment>
<name>A0A1G6PDU9_9BACT</name>
<evidence type="ECO:0000256" key="4">
    <source>
        <dbReference type="ARBA" id="ARBA00023150"/>
    </source>
</evidence>
<dbReference type="EMBL" id="FMYU01000009">
    <property type="protein sequence ID" value="SDC78422.1"/>
    <property type="molecule type" value="Genomic_DNA"/>
</dbReference>
<dbReference type="SUPFAM" id="SSF53218">
    <property type="entry name" value="Molybdenum cofactor biosynthesis proteins"/>
    <property type="match status" value="1"/>
</dbReference>
<dbReference type="EC" id="2.10.1.1" evidence="6"/>
<sequence>MTTFYEAIQSIQPELVAQTQQVDLIESINRVLAIDIISNIDFPPFNKATMDGFAFRFEDDLPKRLKIQDVIYAGQETNIKTQKGYCVRIMTGAKVPDDCDSVVEFEAVIEKDGFIEFIKPPKKGSNIAYLGEDLKKNELVLKEGTLIQPNMINLLAQLGYKGVKVYRKLNIGVITTGDELVDIGEPKKPSSVVDTSRYSLIAQIRQFNQEAIDYGRILDDPKKIQHTLNNATLNCDIVIITGGSSFGDKDYTQEALNAIGAKILIRTIDMKPGRPTIIAKKDNCFIIGSPGNPVSTFSVFRLFVGNIISKMLKCKDFDVDFLKCKIDFDYKKKSDRMHFLPTKVAFCQDGYVAYKINYNGSGDFSALSKANAFLAIPKEVEIAKKGEMLEFFFI</sequence>
<evidence type="ECO:0000256" key="5">
    <source>
        <dbReference type="ARBA" id="ARBA00047317"/>
    </source>
</evidence>
<dbReference type="PROSITE" id="PS01079">
    <property type="entry name" value="MOCF_BIOSYNTHESIS_2"/>
    <property type="match status" value="1"/>
</dbReference>
<dbReference type="AlphaFoldDB" id="A0A1G6PDU9"/>
<reference evidence="9" key="1">
    <citation type="submission" date="2016-10" db="EMBL/GenBank/DDBJ databases">
        <authorList>
            <person name="Varghese N."/>
            <person name="Submissions S."/>
        </authorList>
    </citation>
    <scope>NUCLEOTIDE SEQUENCE [LARGE SCALE GENOMIC DNA]</scope>
    <source>
        <strain evidence="9">DSM 8415</strain>
    </source>
</reference>
<comment type="function">
    <text evidence="1 6">Catalyzes the insertion of molybdate into adenylated molybdopterin with the concomitant release of AMP.</text>
</comment>
<dbReference type="Gene3D" id="3.90.105.10">
    <property type="entry name" value="Molybdopterin biosynthesis moea protein, domain 2"/>
    <property type="match status" value="1"/>
</dbReference>
<dbReference type="CDD" id="cd00887">
    <property type="entry name" value="MoeA"/>
    <property type="match status" value="1"/>
</dbReference>
<dbReference type="InterPro" id="IPR036425">
    <property type="entry name" value="MoaB/Mog-like_dom_sf"/>
</dbReference>
<dbReference type="InterPro" id="IPR005111">
    <property type="entry name" value="MoeA_C_domain_IV"/>
</dbReference>
<dbReference type="Pfam" id="PF03454">
    <property type="entry name" value="MoeA_C"/>
    <property type="match status" value="1"/>
</dbReference>
<dbReference type="Proteomes" id="UP000199411">
    <property type="component" value="Unassembled WGS sequence"/>
</dbReference>
<keyword evidence="6" id="KW-0808">Transferase</keyword>
<dbReference type="InterPro" id="IPR001453">
    <property type="entry name" value="MoaB/Mog_dom"/>
</dbReference>
<dbReference type="Gene3D" id="3.40.980.10">
    <property type="entry name" value="MoaB/Mog-like domain"/>
    <property type="match status" value="1"/>
</dbReference>
<dbReference type="GO" id="GO:0046872">
    <property type="term" value="F:metal ion binding"/>
    <property type="evidence" value="ECO:0007669"/>
    <property type="project" value="UniProtKB-UniRule"/>
</dbReference>
<dbReference type="InterPro" id="IPR038987">
    <property type="entry name" value="MoeA-like"/>
</dbReference>